<dbReference type="InterPro" id="IPR000905">
    <property type="entry name" value="Gcp-like_dom"/>
</dbReference>
<evidence type="ECO:0000256" key="4">
    <source>
        <dbReference type="ARBA" id="ARBA00022723"/>
    </source>
</evidence>
<gene>
    <name evidence="8" type="ORF">C7B46_02155</name>
</gene>
<dbReference type="Pfam" id="PF00814">
    <property type="entry name" value="TsaD"/>
    <property type="match status" value="1"/>
</dbReference>
<dbReference type="Gene3D" id="3.30.420.40">
    <property type="match status" value="2"/>
</dbReference>
<dbReference type="GO" id="GO:0005829">
    <property type="term" value="C:cytosol"/>
    <property type="evidence" value="ECO:0007669"/>
    <property type="project" value="TreeGrafter"/>
</dbReference>
<dbReference type="SUPFAM" id="SSF53067">
    <property type="entry name" value="Actin-like ATPase domain"/>
    <property type="match status" value="1"/>
</dbReference>
<evidence type="ECO:0000256" key="6">
    <source>
        <dbReference type="ARBA" id="ARBA00048117"/>
    </source>
</evidence>
<evidence type="ECO:0000256" key="1">
    <source>
        <dbReference type="ARBA" id="ARBA00012156"/>
    </source>
</evidence>
<evidence type="ECO:0000313" key="8">
    <source>
        <dbReference type="EMBL" id="PSR35232.1"/>
    </source>
</evidence>
<dbReference type="GO" id="GO:0008033">
    <property type="term" value="P:tRNA processing"/>
    <property type="evidence" value="ECO:0007669"/>
    <property type="project" value="UniProtKB-KW"/>
</dbReference>
<reference evidence="8 9" key="1">
    <citation type="journal article" date="2014" name="BMC Genomics">
        <title>Comparison of environmental and isolate Sulfobacillus genomes reveals diverse carbon, sulfur, nitrogen, and hydrogen metabolisms.</title>
        <authorList>
            <person name="Justice N.B."/>
            <person name="Norman A."/>
            <person name="Brown C.T."/>
            <person name="Singh A."/>
            <person name="Thomas B.C."/>
            <person name="Banfield J.F."/>
        </authorList>
    </citation>
    <scope>NUCLEOTIDE SEQUENCE [LARGE SCALE GENOMIC DNA]</scope>
    <source>
        <strain evidence="8">AMDSBA4</strain>
    </source>
</reference>
<organism evidence="8 9">
    <name type="scientific">Sulfobacillus benefaciens</name>
    <dbReference type="NCBI Taxonomy" id="453960"/>
    <lineage>
        <taxon>Bacteria</taxon>
        <taxon>Bacillati</taxon>
        <taxon>Bacillota</taxon>
        <taxon>Clostridia</taxon>
        <taxon>Eubacteriales</taxon>
        <taxon>Clostridiales Family XVII. Incertae Sedis</taxon>
        <taxon>Sulfobacillus</taxon>
    </lineage>
</organism>
<dbReference type="PANTHER" id="PTHR11735:SF11">
    <property type="entry name" value="TRNA THREONYLCARBAMOYLADENOSINE BIOSYNTHESIS PROTEIN TSAB"/>
    <property type="match status" value="1"/>
</dbReference>
<accession>A0A2T2XL62</accession>
<evidence type="ECO:0000313" key="9">
    <source>
        <dbReference type="Proteomes" id="UP000242972"/>
    </source>
</evidence>
<protein>
    <recommendedName>
        <fullName evidence="1">N(6)-L-threonylcarbamoyladenine synthase</fullName>
        <ecNumber evidence="1">2.3.1.234</ecNumber>
    </recommendedName>
</protein>
<dbReference type="GO" id="GO:0061711">
    <property type="term" value="F:tRNA N(6)-L-threonylcarbamoyladenine synthase activity"/>
    <property type="evidence" value="ECO:0007669"/>
    <property type="project" value="UniProtKB-EC"/>
</dbReference>
<keyword evidence="3" id="KW-0819">tRNA processing</keyword>
<proteinExistence type="predicted"/>
<comment type="catalytic activity">
    <reaction evidence="6">
        <text>L-threonylcarbamoyladenylate + adenosine(37) in tRNA = N(6)-L-threonylcarbamoyladenosine(37) in tRNA + AMP + H(+)</text>
        <dbReference type="Rhea" id="RHEA:37059"/>
        <dbReference type="Rhea" id="RHEA-COMP:10162"/>
        <dbReference type="Rhea" id="RHEA-COMP:10163"/>
        <dbReference type="ChEBI" id="CHEBI:15378"/>
        <dbReference type="ChEBI" id="CHEBI:73682"/>
        <dbReference type="ChEBI" id="CHEBI:74411"/>
        <dbReference type="ChEBI" id="CHEBI:74418"/>
        <dbReference type="ChEBI" id="CHEBI:456215"/>
        <dbReference type="EC" id="2.3.1.234"/>
    </reaction>
</comment>
<sequence>MGIDTSAYTTSLAVVTRDQVVFDQRMVLSVPQGQRGLRSSEAVYRHVLNFPILYEKWRQVAENLKIPVRAVAVSTRPRPIADAYLPTFKVGEAYAQVVSLTLNVPLIATSHQEGHIRAGLFAAGRSFSQRFYALHVSGGTTELLQVEPREPGAWNIQLLGGSDDLYAGQFVDRIGVALGLAFPAGPELERLALGSVNPLLFNTGAVRHKDGRVWISFSGLEAQAQRALKGGYLPEDVARGVEIGVGKALANLITAGAEPGPLLVVGGVAANETVREIIRHLTAVDSKWDILFGTPQLSRDNAVGVAWIGWDTGY</sequence>
<keyword evidence="4" id="KW-0479">Metal-binding</keyword>
<evidence type="ECO:0000256" key="3">
    <source>
        <dbReference type="ARBA" id="ARBA00022694"/>
    </source>
</evidence>
<dbReference type="InterPro" id="IPR017861">
    <property type="entry name" value="KAE1/TsaD"/>
</dbReference>
<dbReference type="GO" id="GO:0046872">
    <property type="term" value="F:metal ion binding"/>
    <property type="evidence" value="ECO:0007669"/>
    <property type="project" value="UniProtKB-KW"/>
</dbReference>
<feature type="domain" description="Gcp-like" evidence="7">
    <location>
        <begin position="86"/>
        <end position="307"/>
    </location>
</feature>
<keyword evidence="5" id="KW-0012">Acyltransferase</keyword>
<evidence type="ECO:0000259" key="7">
    <source>
        <dbReference type="Pfam" id="PF00814"/>
    </source>
</evidence>
<dbReference type="EC" id="2.3.1.234" evidence="1"/>
<keyword evidence="2" id="KW-0808">Transferase</keyword>
<comment type="caution">
    <text evidence="8">The sequence shown here is derived from an EMBL/GenBank/DDBJ whole genome shotgun (WGS) entry which is preliminary data.</text>
</comment>
<dbReference type="InterPro" id="IPR043129">
    <property type="entry name" value="ATPase_NBD"/>
</dbReference>
<name>A0A2T2XL62_9FIRM</name>
<dbReference type="EMBL" id="PXYW01000003">
    <property type="protein sequence ID" value="PSR35232.1"/>
    <property type="molecule type" value="Genomic_DNA"/>
</dbReference>
<dbReference type="AlphaFoldDB" id="A0A2T2XL62"/>
<dbReference type="PRINTS" id="PR00789">
    <property type="entry name" value="OSIALOPTASE"/>
</dbReference>
<dbReference type="PANTHER" id="PTHR11735">
    <property type="entry name" value="TRNA N6-ADENOSINE THREONYLCARBAMOYLTRANSFERASE"/>
    <property type="match status" value="1"/>
</dbReference>
<dbReference type="Proteomes" id="UP000242972">
    <property type="component" value="Unassembled WGS sequence"/>
</dbReference>
<evidence type="ECO:0000256" key="5">
    <source>
        <dbReference type="ARBA" id="ARBA00023315"/>
    </source>
</evidence>
<evidence type="ECO:0000256" key="2">
    <source>
        <dbReference type="ARBA" id="ARBA00022679"/>
    </source>
</evidence>